<feature type="domain" description="ABC transporter" evidence="6">
    <location>
        <begin position="2"/>
        <end position="238"/>
    </location>
</feature>
<proteinExistence type="inferred from homology"/>
<accession>A0A939ITR0</accession>
<dbReference type="SUPFAM" id="SSF52540">
    <property type="entry name" value="P-loop containing nucleoside triphosphate hydrolases"/>
    <property type="match status" value="1"/>
</dbReference>
<dbReference type="InterPro" id="IPR003593">
    <property type="entry name" value="AAA+_ATPase"/>
</dbReference>
<dbReference type="RefSeq" id="WP_207119054.1">
    <property type="nucleotide sequence ID" value="NZ_JAFLEQ010000008.1"/>
</dbReference>
<dbReference type="Pfam" id="PF00005">
    <property type="entry name" value="ABC_tran"/>
    <property type="match status" value="1"/>
</dbReference>
<organism evidence="7 8">
    <name type="scientific">Corynebacterium mendelii</name>
    <dbReference type="NCBI Taxonomy" id="2765362"/>
    <lineage>
        <taxon>Bacteria</taxon>
        <taxon>Bacillati</taxon>
        <taxon>Actinomycetota</taxon>
        <taxon>Actinomycetes</taxon>
        <taxon>Mycobacteriales</taxon>
        <taxon>Corynebacteriaceae</taxon>
        <taxon>Corynebacterium</taxon>
    </lineage>
</organism>
<evidence type="ECO:0000259" key="6">
    <source>
        <dbReference type="PROSITE" id="PS50893"/>
    </source>
</evidence>
<gene>
    <name evidence="7" type="ORF">JZY06_05725</name>
</gene>
<dbReference type="EC" id="7.6.2.9" evidence="5"/>
<evidence type="ECO:0000313" key="7">
    <source>
        <dbReference type="EMBL" id="MBN9644119.1"/>
    </source>
</evidence>
<dbReference type="InterPro" id="IPR017871">
    <property type="entry name" value="ABC_transporter-like_CS"/>
</dbReference>
<dbReference type="AlphaFoldDB" id="A0A939ITR0"/>
<keyword evidence="4 7" id="KW-0067">ATP-binding</keyword>
<evidence type="ECO:0000256" key="5">
    <source>
        <dbReference type="ARBA" id="ARBA00066388"/>
    </source>
</evidence>
<evidence type="ECO:0000313" key="8">
    <source>
        <dbReference type="Proteomes" id="UP000664332"/>
    </source>
</evidence>
<keyword evidence="3" id="KW-0547">Nucleotide-binding</keyword>
<dbReference type="GO" id="GO:0005524">
    <property type="term" value="F:ATP binding"/>
    <property type="evidence" value="ECO:0007669"/>
    <property type="project" value="UniProtKB-KW"/>
</dbReference>
<sequence length="271" mass="29262">MIEFDAVSKVFPGAGEPAVDNFSLTIPAHTTTALVGSSGSGKTTLLRMVNRMVEPTSGQVRIDGRPVADDNPVMLRRRIGYVMQNSGLLPHKTIVDNITVVPRLNGTSPREATTRALELLELLGLDPGLADRYPAELSGGQAQRVGVARALADDPNILLMDEPFGAVDPVVRRDLQQEILSIQSQLEKTIVLVTHDIDEAFMLADRIVLLEKGAQIAQQGSAEDFITRPASDFVSSFVGVDSRRLTVATRGDRQVVLDGRGRVTGVVSEEK</sequence>
<dbReference type="PROSITE" id="PS00211">
    <property type="entry name" value="ABC_TRANSPORTER_1"/>
    <property type="match status" value="1"/>
</dbReference>
<comment type="similarity">
    <text evidence="1">Belongs to the ABC transporter superfamily.</text>
</comment>
<comment type="caution">
    <text evidence="7">The sequence shown here is derived from an EMBL/GenBank/DDBJ whole genome shotgun (WGS) entry which is preliminary data.</text>
</comment>
<dbReference type="GO" id="GO:0015418">
    <property type="term" value="F:ABC-type quaternary ammonium compound transporting activity"/>
    <property type="evidence" value="ECO:0007669"/>
    <property type="project" value="UniProtKB-EC"/>
</dbReference>
<dbReference type="PANTHER" id="PTHR43117">
    <property type="entry name" value="OSMOPROTECTANT IMPORT ATP-BINDING PROTEIN OSMV"/>
    <property type="match status" value="1"/>
</dbReference>
<evidence type="ECO:0000256" key="2">
    <source>
        <dbReference type="ARBA" id="ARBA00022448"/>
    </source>
</evidence>
<dbReference type="FunFam" id="3.40.50.300:FF:000425">
    <property type="entry name" value="Probable ABC transporter, ATP-binding subunit"/>
    <property type="match status" value="1"/>
</dbReference>
<reference evidence="7" key="1">
    <citation type="submission" date="2021-03" db="EMBL/GenBank/DDBJ databases">
        <authorList>
            <person name="Sun Q."/>
        </authorList>
    </citation>
    <scope>NUCLEOTIDE SEQUENCE</scope>
    <source>
        <strain evidence="7">CCM 8862</strain>
    </source>
</reference>
<keyword evidence="8" id="KW-1185">Reference proteome</keyword>
<evidence type="ECO:0000256" key="1">
    <source>
        <dbReference type="ARBA" id="ARBA00005417"/>
    </source>
</evidence>
<keyword evidence="2" id="KW-0813">Transport</keyword>
<dbReference type="InterPro" id="IPR003439">
    <property type="entry name" value="ABC_transporter-like_ATP-bd"/>
</dbReference>
<dbReference type="PANTHER" id="PTHR43117:SF4">
    <property type="entry name" value="OSMOPROTECTANT IMPORT ATP-BINDING PROTEIN OSMV"/>
    <property type="match status" value="1"/>
</dbReference>
<dbReference type="Gene3D" id="3.40.50.300">
    <property type="entry name" value="P-loop containing nucleotide triphosphate hydrolases"/>
    <property type="match status" value="1"/>
</dbReference>
<evidence type="ECO:0000256" key="3">
    <source>
        <dbReference type="ARBA" id="ARBA00022741"/>
    </source>
</evidence>
<dbReference type="PROSITE" id="PS50893">
    <property type="entry name" value="ABC_TRANSPORTER_2"/>
    <property type="match status" value="1"/>
</dbReference>
<evidence type="ECO:0000256" key="4">
    <source>
        <dbReference type="ARBA" id="ARBA00022840"/>
    </source>
</evidence>
<dbReference type="Proteomes" id="UP000664332">
    <property type="component" value="Unassembled WGS sequence"/>
</dbReference>
<name>A0A939ITR0_9CORY</name>
<dbReference type="InterPro" id="IPR027417">
    <property type="entry name" value="P-loop_NTPase"/>
</dbReference>
<dbReference type="GO" id="GO:0016887">
    <property type="term" value="F:ATP hydrolysis activity"/>
    <property type="evidence" value="ECO:0007669"/>
    <property type="project" value="InterPro"/>
</dbReference>
<dbReference type="SMART" id="SM00382">
    <property type="entry name" value="AAA"/>
    <property type="match status" value="1"/>
</dbReference>
<dbReference type="EMBL" id="JAFLEQ010000008">
    <property type="protein sequence ID" value="MBN9644119.1"/>
    <property type="molecule type" value="Genomic_DNA"/>
</dbReference>
<protein>
    <recommendedName>
        <fullName evidence="5">ABC-type quaternary amine transporter</fullName>
        <ecNumber evidence="5">7.6.2.9</ecNumber>
    </recommendedName>
</protein>